<evidence type="ECO:0000313" key="12">
    <source>
        <dbReference type="Proteomes" id="UP001296873"/>
    </source>
</evidence>
<name>A0ABS1D9G1_9PROT</name>
<feature type="active site" description="Charge relay system" evidence="6">
    <location>
        <position position="314"/>
    </location>
</feature>
<keyword evidence="2 6" id="KW-0645">Protease</keyword>
<accession>A0ABS1D9G1</accession>
<comment type="similarity">
    <text evidence="1 6 7">Belongs to the peptidase S8 family.</text>
</comment>
<sequence length="771" mass="79168">MSRTPRSLLVALLSTTALTLAACGGGGGGAGSQTSNNQPVTGSTPSPSDPLSAPFSKPTTPAHFETSEYDRAQAFDQINASHAYAAGLTGEGVLAAVIDTGLDSSHTEFTGAITEDIHGRGANTYGDLHGHEVMGLLGARKNDSEIHGVAYDADLLSIRADDPGSCGGSGCQYQQADLATATDLAKTYNPRVINYSMGGDDGSGTLDASFRTALVNAAQPSVDGDGNPNGSVLVFAAGNESYATPSDLAHFAADADAQGRGIIVGAVDSSNAIASFSNRAGPGDTQNWFIVAPGEDVVTTTAAPNTLAVVDGTSFAAPQVAGAAAILAQSFPYLRGDEIVQILLDTAQDLGTAGVDATYGHGLLDLEAAMNPSGTPLVPAGSSVNDGGAKLAASALSPSSAFGKALQQANALKQAAFIDKYGRAFQVDLTAGIGAGQAAPMNFAHIIPGFGPNRVSAGDRVGEGWMHFSERTGFTTRSELSQGHIPGQEQGGQSFAFNQSYEDLNFSFGHGVSLQSLRGGPDAAEELGMGTDLASPYLGFATGEDVMATIYDRGHGLFAGFATSEGGHDGTAQVGTIGYTFQDGTRLTLDSGSLIEGESLLGSYGQGAFDFGTEGQSRFMGLRLDMPMSRNWLVSASYHRGVTEADNTGHGLWRGTTAIQSEAFGVAVAGREVFREGDSLGFGISRPLKIVSGAANVSVPVGRGADGEIIREDHQIGLSPDGNQVDLEVSYATPLSENSSLRMGLMGRLQPGHDRDAAPEAGAAVSYQITW</sequence>
<evidence type="ECO:0000256" key="4">
    <source>
        <dbReference type="ARBA" id="ARBA00022801"/>
    </source>
</evidence>
<keyword evidence="4 6" id="KW-0378">Hydrolase</keyword>
<keyword evidence="5 6" id="KW-0720">Serine protease</keyword>
<dbReference type="PROSITE" id="PS00136">
    <property type="entry name" value="SUBTILASE_ASP"/>
    <property type="match status" value="1"/>
</dbReference>
<evidence type="ECO:0000313" key="11">
    <source>
        <dbReference type="EMBL" id="MBK1666531.1"/>
    </source>
</evidence>
<keyword evidence="12" id="KW-1185">Reference proteome</keyword>
<dbReference type="InterPro" id="IPR015500">
    <property type="entry name" value="Peptidase_S8_subtilisin-rel"/>
</dbReference>
<dbReference type="PRINTS" id="PR00723">
    <property type="entry name" value="SUBTILISIN"/>
</dbReference>
<dbReference type="PROSITE" id="PS51257">
    <property type="entry name" value="PROKAR_LIPOPROTEIN"/>
    <property type="match status" value="1"/>
</dbReference>
<dbReference type="PROSITE" id="PS00138">
    <property type="entry name" value="SUBTILASE_SER"/>
    <property type="match status" value="1"/>
</dbReference>
<evidence type="ECO:0000259" key="10">
    <source>
        <dbReference type="Pfam" id="PF00082"/>
    </source>
</evidence>
<dbReference type="PANTHER" id="PTHR43806:SF11">
    <property type="entry name" value="CEREVISIN-RELATED"/>
    <property type="match status" value="1"/>
</dbReference>
<feature type="signal peptide" evidence="9">
    <location>
        <begin position="1"/>
        <end position="21"/>
    </location>
</feature>
<dbReference type="Proteomes" id="UP001296873">
    <property type="component" value="Unassembled WGS sequence"/>
</dbReference>
<evidence type="ECO:0000256" key="3">
    <source>
        <dbReference type="ARBA" id="ARBA00022729"/>
    </source>
</evidence>
<dbReference type="Gene3D" id="3.40.50.200">
    <property type="entry name" value="Peptidase S8/S53 domain"/>
    <property type="match status" value="1"/>
</dbReference>
<feature type="active site" description="Charge relay system" evidence="6">
    <location>
        <position position="99"/>
    </location>
</feature>
<reference evidence="11 12" key="1">
    <citation type="journal article" date="2020" name="Microorganisms">
        <title>Osmotic Adaptation and Compatible Solute Biosynthesis of Phototrophic Bacteria as Revealed from Genome Analyses.</title>
        <authorList>
            <person name="Imhoff J.F."/>
            <person name="Rahn T."/>
            <person name="Kunzel S."/>
            <person name="Keller A."/>
            <person name="Neulinger S.C."/>
        </authorList>
    </citation>
    <scope>NUCLEOTIDE SEQUENCE [LARGE SCALE GENOMIC DNA]</scope>
    <source>
        <strain evidence="11 12">DSM 9895</strain>
    </source>
</reference>
<evidence type="ECO:0000256" key="1">
    <source>
        <dbReference type="ARBA" id="ARBA00011073"/>
    </source>
</evidence>
<dbReference type="EMBL" id="NRRL01000001">
    <property type="protein sequence ID" value="MBK1666531.1"/>
    <property type="molecule type" value="Genomic_DNA"/>
</dbReference>
<dbReference type="PROSITE" id="PS51892">
    <property type="entry name" value="SUBTILASE"/>
    <property type="match status" value="1"/>
</dbReference>
<proteinExistence type="inferred from homology"/>
<evidence type="ECO:0000256" key="5">
    <source>
        <dbReference type="ARBA" id="ARBA00022825"/>
    </source>
</evidence>
<keyword evidence="3 9" id="KW-0732">Signal</keyword>
<dbReference type="InterPro" id="IPR050131">
    <property type="entry name" value="Peptidase_S8_subtilisin-like"/>
</dbReference>
<dbReference type="InterPro" id="IPR023827">
    <property type="entry name" value="Peptidase_S8_Asp-AS"/>
</dbReference>
<dbReference type="PANTHER" id="PTHR43806">
    <property type="entry name" value="PEPTIDASE S8"/>
    <property type="match status" value="1"/>
</dbReference>
<feature type="chain" id="PRO_5045204659" description="Peptidase S8/S53 domain-containing protein" evidence="9">
    <location>
        <begin position="22"/>
        <end position="771"/>
    </location>
</feature>
<evidence type="ECO:0000256" key="8">
    <source>
        <dbReference type="SAM" id="MobiDB-lite"/>
    </source>
</evidence>
<dbReference type="SUPFAM" id="SSF52743">
    <property type="entry name" value="Subtilisin-like"/>
    <property type="match status" value="1"/>
</dbReference>
<dbReference type="InterPro" id="IPR034061">
    <property type="entry name" value="Peptidases_S8_Autotransporter"/>
</dbReference>
<feature type="compositionally biased region" description="Polar residues" evidence="8">
    <location>
        <begin position="36"/>
        <end position="46"/>
    </location>
</feature>
<evidence type="ECO:0000256" key="7">
    <source>
        <dbReference type="RuleBase" id="RU003355"/>
    </source>
</evidence>
<dbReference type="CDD" id="cd04848">
    <property type="entry name" value="Peptidases_S8_Autotransporter_serine_protease_like"/>
    <property type="match status" value="1"/>
</dbReference>
<gene>
    <name evidence="11" type="ORF">CKO28_00555</name>
</gene>
<feature type="domain" description="Peptidase S8/S53" evidence="10">
    <location>
        <begin position="90"/>
        <end position="362"/>
    </location>
</feature>
<dbReference type="Pfam" id="PF00082">
    <property type="entry name" value="Peptidase_S8"/>
    <property type="match status" value="1"/>
</dbReference>
<dbReference type="RefSeq" id="WP_200338581.1">
    <property type="nucleotide sequence ID" value="NZ_NRRL01000001.1"/>
</dbReference>
<dbReference type="InterPro" id="IPR036852">
    <property type="entry name" value="Peptidase_S8/S53_dom_sf"/>
</dbReference>
<evidence type="ECO:0000256" key="2">
    <source>
        <dbReference type="ARBA" id="ARBA00022670"/>
    </source>
</evidence>
<dbReference type="InterPro" id="IPR023828">
    <property type="entry name" value="Peptidase_S8_Ser-AS"/>
</dbReference>
<evidence type="ECO:0000256" key="6">
    <source>
        <dbReference type="PROSITE-ProRule" id="PRU01240"/>
    </source>
</evidence>
<feature type="region of interest" description="Disordered" evidence="8">
    <location>
        <begin position="25"/>
        <end position="63"/>
    </location>
</feature>
<feature type="active site" description="Charge relay system" evidence="6">
    <location>
        <position position="129"/>
    </location>
</feature>
<evidence type="ECO:0000256" key="9">
    <source>
        <dbReference type="SAM" id="SignalP"/>
    </source>
</evidence>
<comment type="caution">
    <text evidence="11">The sequence shown here is derived from an EMBL/GenBank/DDBJ whole genome shotgun (WGS) entry which is preliminary data.</text>
</comment>
<organism evidence="11 12">
    <name type="scientific">Rhodovibrio sodomensis</name>
    <dbReference type="NCBI Taxonomy" id="1088"/>
    <lineage>
        <taxon>Bacteria</taxon>
        <taxon>Pseudomonadati</taxon>
        <taxon>Pseudomonadota</taxon>
        <taxon>Alphaproteobacteria</taxon>
        <taxon>Rhodospirillales</taxon>
        <taxon>Rhodovibrionaceae</taxon>
        <taxon>Rhodovibrio</taxon>
    </lineage>
</organism>
<dbReference type="InterPro" id="IPR000209">
    <property type="entry name" value="Peptidase_S8/S53_dom"/>
</dbReference>
<protein>
    <recommendedName>
        <fullName evidence="10">Peptidase S8/S53 domain-containing protein</fullName>
    </recommendedName>
</protein>